<evidence type="ECO:0000256" key="5">
    <source>
        <dbReference type="ARBA" id="ARBA00022475"/>
    </source>
</evidence>
<evidence type="ECO:0000256" key="9">
    <source>
        <dbReference type="ARBA" id="ARBA00023136"/>
    </source>
</evidence>
<keyword evidence="5" id="KW-1003">Cell membrane</keyword>
<dbReference type="GO" id="GO:0006811">
    <property type="term" value="P:monoatomic ion transport"/>
    <property type="evidence" value="ECO:0007669"/>
    <property type="project" value="UniProtKB-KW"/>
</dbReference>
<dbReference type="InterPro" id="IPR036259">
    <property type="entry name" value="MFS_trans_sf"/>
</dbReference>
<feature type="transmembrane region" description="Helical" evidence="12">
    <location>
        <begin position="419"/>
        <end position="437"/>
    </location>
</feature>
<feature type="transmembrane region" description="Helical" evidence="12">
    <location>
        <begin position="95"/>
        <end position="115"/>
    </location>
</feature>
<reference evidence="13 14" key="1">
    <citation type="submission" date="2014-04" db="EMBL/GenBank/DDBJ databases">
        <title>Evolutionary Origins and Diversification of the Mycorrhizal Mutualists.</title>
        <authorList>
            <consortium name="DOE Joint Genome Institute"/>
            <consortium name="Mycorrhizal Genomics Consortium"/>
            <person name="Kohler A."/>
            <person name="Kuo A."/>
            <person name="Nagy L.G."/>
            <person name="Floudas D."/>
            <person name="Copeland A."/>
            <person name="Barry K.W."/>
            <person name="Cichocki N."/>
            <person name="Veneault-Fourrey C."/>
            <person name="LaButti K."/>
            <person name="Lindquist E.A."/>
            <person name="Lipzen A."/>
            <person name="Lundell T."/>
            <person name="Morin E."/>
            <person name="Murat C."/>
            <person name="Riley R."/>
            <person name="Ohm R."/>
            <person name="Sun H."/>
            <person name="Tunlid A."/>
            <person name="Henrissat B."/>
            <person name="Grigoriev I.V."/>
            <person name="Hibbett D.S."/>
            <person name="Martin F."/>
        </authorList>
    </citation>
    <scope>NUCLEOTIDE SEQUENCE [LARGE SCALE GENOMIC DNA]</scope>
    <source>
        <strain evidence="13 14">MD-312</strain>
    </source>
</reference>
<feature type="transmembrane region" description="Helical" evidence="12">
    <location>
        <begin position="275"/>
        <end position="297"/>
    </location>
</feature>
<keyword evidence="6 12" id="KW-0812">Transmembrane</keyword>
<keyword evidence="7 12" id="KW-1133">Transmembrane helix</keyword>
<evidence type="ECO:0000256" key="10">
    <source>
        <dbReference type="ARBA" id="ARBA00030646"/>
    </source>
</evidence>
<comment type="function">
    <text evidence="1">Mediates high-affinity intracellular uptake of the rare oligo-element molybdenum.</text>
</comment>
<keyword evidence="8" id="KW-0406">Ion transport</keyword>
<dbReference type="Gene3D" id="1.20.1250.20">
    <property type="entry name" value="MFS general substrate transporter like domains"/>
    <property type="match status" value="1"/>
</dbReference>
<comment type="subcellular location">
    <subcellularLocation>
        <location evidence="2">Cell membrane</location>
        <topology evidence="2">Multi-pass membrane protein</topology>
    </subcellularLocation>
</comment>
<name>A0A0C9WA31_9AGAM</name>
<dbReference type="GO" id="GO:0005886">
    <property type="term" value="C:plasma membrane"/>
    <property type="evidence" value="ECO:0007669"/>
    <property type="project" value="UniProtKB-SubCell"/>
</dbReference>
<feature type="transmembrane region" description="Helical" evidence="12">
    <location>
        <begin position="65"/>
        <end position="83"/>
    </location>
</feature>
<dbReference type="PANTHER" id="PTHR23516:SF1">
    <property type="entry name" value="MOLYBDATE-ANION TRANSPORTER"/>
    <property type="match status" value="1"/>
</dbReference>
<feature type="transmembrane region" description="Helical" evidence="12">
    <location>
        <begin position="382"/>
        <end position="398"/>
    </location>
</feature>
<feature type="transmembrane region" description="Helical" evidence="12">
    <location>
        <begin position="443"/>
        <end position="465"/>
    </location>
</feature>
<dbReference type="SUPFAM" id="SSF103473">
    <property type="entry name" value="MFS general substrate transporter"/>
    <property type="match status" value="1"/>
</dbReference>
<keyword evidence="4" id="KW-0813">Transport</keyword>
<dbReference type="Pfam" id="PF05631">
    <property type="entry name" value="MFS_5"/>
    <property type="match status" value="1"/>
</dbReference>
<dbReference type="HOGENOM" id="CLU_034007_2_0_1"/>
<evidence type="ECO:0000256" key="1">
    <source>
        <dbReference type="ARBA" id="ARBA00003019"/>
    </source>
</evidence>
<dbReference type="EMBL" id="KN839878">
    <property type="protein sequence ID" value="KIJ59937.1"/>
    <property type="molecule type" value="Genomic_DNA"/>
</dbReference>
<accession>A0A0C9WA31</accession>
<feature type="transmembrane region" description="Helical" evidence="12">
    <location>
        <begin position="127"/>
        <end position="145"/>
    </location>
</feature>
<feature type="transmembrane region" description="Helical" evidence="12">
    <location>
        <begin position="218"/>
        <end position="236"/>
    </location>
</feature>
<evidence type="ECO:0000313" key="14">
    <source>
        <dbReference type="Proteomes" id="UP000053820"/>
    </source>
</evidence>
<dbReference type="GO" id="GO:0015098">
    <property type="term" value="F:molybdate ion transmembrane transporter activity"/>
    <property type="evidence" value="ECO:0007669"/>
    <property type="project" value="InterPro"/>
</dbReference>
<organism evidence="13 14">
    <name type="scientific">Hydnomerulius pinastri MD-312</name>
    <dbReference type="NCBI Taxonomy" id="994086"/>
    <lineage>
        <taxon>Eukaryota</taxon>
        <taxon>Fungi</taxon>
        <taxon>Dikarya</taxon>
        <taxon>Basidiomycota</taxon>
        <taxon>Agaricomycotina</taxon>
        <taxon>Agaricomycetes</taxon>
        <taxon>Agaricomycetidae</taxon>
        <taxon>Boletales</taxon>
        <taxon>Boletales incertae sedis</taxon>
        <taxon>Leucogyrophana</taxon>
    </lineage>
</organism>
<evidence type="ECO:0000256" key="2">
    <source>
        <dbReference type="ARBA" id="ARBA00004651"/>
    </source>
</evidence>
<feature type="transmembrane region" description="Helical" evidence="12">
    <location>
        <begin position="189"/>
        <end position="212"/>
    </location>
</feature>
<proteinExistence type="predicted"/>
<dbReference type="PANTHER" id="PTHR23516">
    <property type="entry name" value="SAM (S-ADENOSYL METHIONINE) TRANSPORTER"/>
    <property type="match status" value="1"/>
</dbReference>
<evidence type="ECO:0000256" key="12">
    <source>
        <dbReference type="SAM" id="Phobius"/>
    </source>
</evidence>
<dbReference type="Proteomes" id="UP000053820">
    <property type="component" value="Unassembled WGS sequence"/>
</dbReference>
<keyword evidence="9 12" id="KW-0472">Membrane</keyword>
<evidence type="ECO:0000256" key="6">
    <source>
        <dbReference type="ARBA" id="ARBA00022692"/>
    </source>
</evidence>
<dbReference type="CDD" id="cd17487">
    <property type="entry name" value="MFS_MFSD5_like"/>
    <property type="match status" value="1"/>
</dbReference>
<feature type="transmembrane region" description="Helical" evidence="12">
    <location>
        <begin position="357"/>
        <end position="376"/>
    </location>
</feature>
<feature type="transmembrane region" description="Helical" evidence="12">
    <location>
        <begin position="6"/>
        <end position="22"/>
    </location>
</feature>
<evidence type="ECO:0000313" key="13">
    <source>
        <dbReference type="EMBL" id="KIJ59937.1"/>
    </source>
</evidence>
<protein>
    <recommendedName>
        <fullName evidence="3">Molybdate-anion transporter</fullName>
    </recommendedName>
    <alternativeName>
        <fullName evidence="10">Major facilitator superfamily domain-containing protein 5</fullName>
    </alternativeName>
    <alternativeName>
        <fullName evidence="11">Molybdate transporter 2 homolog</fullName>
    </alternativeName>
</protein>
<evidence type="ECO:0000256" key="3">
    <source>
        <dbReference type="ARBA" id="ARBA00021242"/>
    </source>
</evidence>
<evidence type="ECO:0000256" key="7">
    <source>
        <dbReference type="ARBA" id="ARBA00022989"/>
    </source>
</evidence>
<evidence type="ECO:0000256" key="11">
    <source>
        <dbReference type="ARBA" id="ARBA00032555"/>
    </source>
</evidence>
<gene>
    <name evidence="13" type="ORF">HYDPIDRAFT_117831</name>
</gene>
<evidence type="ECO:0000256" key="8">
    <source>
        <dbReference type="ARBA" id="ARBA00023065"/>
    </source>
</evidence>
<keyword evidence="14" id="KW-1185">Reference proteome</keyword>
<evidence type="ECO:0000256" key="4">
    <source>
        <dbReference type="ARBA" id="ARBA00022448"/>
    </source>
</evidence>
<dbReference type="OrthoDB" id="263957at2759"/>
<dbReference type="InterPro" id="IPR008509">
    <property type="entry name" value="MOT2/MFSD5"/>
</dbReference>
<sequence length="480" mass="51609">MVGFYELQLILLVISCLVFLLLERHASSRKRAAAAASKDYHADRLENGGTTTPVNALATLTRQYLVVYAIVMGADWLQGPYVYSLYREQYGMPERMVAVLFVTGFMSAGLTAPLVGVWADQHGRKKLCLVFCITYTFACFCINVRYLPVLLIGRVTAGVSTSILYSAFESWLISSANSLTIPSSDLSTIFGRATLVNGFVATGAGVASNQLVSLTNSFASPFMASGGLLLLAYLVIKASWGENYGGGGGATVANTDLFQLKRLGQAWRIVRDDPLLLVIGLTQTCFEGSMYLFVFLWVPSLQEASPSFPTVALPLGYIFSSFMISMMLGSLLYTAVCSYAPPPAPGSPNDSSLTLHAKLSSLVCAVSALALAVSIRSDSEKIRFWAFCAFEACVGMYYPVQGMLRGTLIANEHRATLSALFRVPLNVFVVVSLMTGVSSARDAVLSASSLMLAFSALMTAFIVVARADDVAPPETNLRPA</sequence>
<feature type="transmembrane region" description="Helical" evidence="12">
    <location>
        <begin position="317"/>
        <end position="336"/>
    </location>
</feature>
<dbReference type="AlphaFoldDB" id="A0A0C9WA31"/>